<dbReference type="EMBL" id="QHKS01000045">
    <property type="protein sequence ID" value="RDJ97803.1"/>
    <property type="molecule type" value="Genomic_DNA"/>
</dbReference>
<dbReference type="SUPFAM" id="SSF103473">
    <property type="entry name" value="MFS general substrate transporter"/>
    <property type="match status" value="1"/>
</dbReference>
<dbReference type="InterPro" id="IPR011701">
    <property type="entry name" value="MFS"/>
</dbReference>
<dbReference type="Pfam" id="PF07690">
    <property type="entry name" value="MFS_1"/>
    <property type="match status" value="1"/>
</dbReference>
<dbReference type="Gene3D" id="1.20.1250.20">
    <property type="entry name" value="MFS general substrate transporter like domains"/>
    <property type="match status" value="1"/>
</dbReference>
<keyword evidence="2" id="KW-0813">Transport</keyword>
<dbReference type="PROSITE" id="PS50850">
    <property type="entry name" value="MFS"/>
    <property type="match status" value="1"/>
</dbReference>
<keyword evidence="5 7" id="KW-1133">Transmembrane helix</keyword>
<keyword evidence="3" id="KW-1003">Cell membrane</keyword>
<feature type="transmembrane region" description="Helical" evidence="7">
    <location>
        <begin position="200"/>
        <end position="218"/>
    </location>
</feature>
<feature type="transmembrane region" description="Helical" evidence="7">
    <location>
        <begin position="362"/>
        <end position="383"/>
    </location>
</feature>
<dbReference type="OrthoDB" id="8581632at2"/>
<dbReference type="InterPro" id="IPR020846">
    <property type="entry name" value="MFS_dom"/>
</dbReference>
<name>A0A370MWN0_9BURK</name>
<dbReference type="GO" id="GO:0022857">
    <property type="term" value="F:transmembrane transporter activity"/>
    <property type="evidence" value="ECO:0007669"/>
    <property type="project" value="InterPro"/>
</dbReference>
<evidence type="ECO:0000256" key="2">
    <source>
        <dbReference type="ARBA" id="ARBA00022448"/>
    </source>
</evidence>
<feature type="transmembrane region" description="Helical" evidence="7">
    <location>
        <begin position="134"/>
        <end position="153"/>
    </location>
</feature>
<protein>
    <submittedName>
        <fullName evidence="9">Arabinose ABC transporter permease</fullName>
    </submittedName>
</protein>
<feature type="transmembrane region" description="Helical" evidence="7">
    <location>
        <begin position="47"/>
        <end position="64"/>
    </location>
</feature>
<dbReference type="Proteomes" id="UP000254875">
    <property type="component" value="Unassembled WGS sequence"/>
</dbReference>
<evidence type="ECO:0000256" key="7">
    <source>
        <dbReference type="SAM" id="Phobius"/>
    </source>
</evidence>
<evidence type="ECO:0000256" key="6">
    <source>
        <dbReference type="ARBA" id="ARBA00023136"/>
    </source>
</evidence>
<keyword evidence="4 7" id="KW-0812">Transmembrane</keyword>
<dbReference type="PANTHER" id="PTHR42718:SF46">
    <property type="entry name" value="BLR6921 PROTEIN"/>
    <property type="match status" value="1"/>
</dbReference>
<dbReference type="PANTHER" id="PTHR42718">
    <property type="entry name" value="MAJOR FACILITATOR SUPERFAMILY MULTIDRUG TRANSPORTER MFSC"/>
    <property type="match status" value="1"/>
</dbReference>
<evidence type="ECO:0000256" key="5">
    <source>
        <dbReference type="ARBA" id="ARBA00022989"/>
    </source>
</evidence>
<evidence type="ECO:0000259" key="8">
    <source>
        <dbReference type="PROSITE" id="PS50850"/>
    </source>
</evidence>
<evidence type="ECO:0000256" key="4">
    <source>
        <dbReference type="ARBA" id="ARBA00022692"/>
    </source>
</evidence>
<gene>
    <name evidence="9" type="ORF">DLM46_35985</name>
</gene>
<dbReference type="RefSeq" id="WP_115109210.1">
    <property type="nucleotide sequence ID" value="NZ_QHKS01000045.1"/>
</dbReference>
<comment type="caution">
    <text evidence="9">The sequence shown here is derived from an EMBL/GenBank/DDBJ whole genome shotgun (WGS) entry which is preliminary data.</text>
</comment>
<evidence type="ECO:0000256" key="1">
    <source>
        <dbReference type="ARBA" id="ARBA00004651"/>
    </source>
</evidence>
<comment type="subcellular location">
    <subcellularLocation>
        <location evidence="1">Cell membrane</location>
        <topology evidence="1">Multi-pass membrane protein</topology>
    </subcellularLocation>
</comment>
<feature type="transmembrane region" description="Helical" evidence="7">
    <location>
        <begin position="165"/>
        <end position="184"/>
    </location>
</feature>
<organism evidence="9 10">
    <name type="scientific">Paraburkholderia lacunae</name>
    <dbReference type="NCBI Taxonomy" id="2211104"/>
    <lineage>
        <taxon>Bacteria</taxon>
        <taxon>Pseudomonadati</taxon>
        <taxon>Pseudomonadota</taxon>
        <taxon>Betaproteobacteria</taxon>
        <taxon>Burkholderiales</taxon>
        <taxon>Burkholderiaceae</taxon>
        <taxon>Paraburkholderia</taxon>
    </lineage>
</organism>
<dbReference type="GO" id="GO:0005886">
    <property type="term" value="C:plasma membrane"/>
    <property type="evidence" value="ECO:0007669"/>
    <property type="project" value="UniProtKB-SubCell"/>
</dbReference>
<feature type="transmembrane region" description="Helical" evidence="7">
    <location>
        <begin position="487"/>
        <end position="508"/>
    </location>
</feature>
<feature type="transmembrane region" description="Helical" evidence="7">
    <location>
        <begin position="267"/>
        <end position="288"/>
    </location>
</feature>
<feature type="transmembrane region" description="Helical" evidence="7">
    <location>
        <begin position="334"/>
        <end position="350"/>
    </location>
</feature>
<feature type="transmembrane region" description="Helical" evidence="7">
    <location>
        <begin position="224"/>
        <end position="246"/>
    </location>
</feature>
<proteinExistence type="predicted"/>
<evidence type="ECO:0000313" key="10">
    <source>
        <dbReference type="Proteomes" id="UP000254875"/>
    </source>
</evidence>
<dbReference type="AlphaFoldDB" id="A0A370MWN0"/>
<reference evidence="10" key="1">
    <citation type="submission" date="2018-05" db="EMBL/GenBank/DDBJ databases">
        <authorList>
            <person name="Feng T."/>
        </authorList>
    </citation>
    <scope>NUCLEOTIDE SEQUENCE [LARGE SCALE GENOMIC DNA]</scope>
    <source>
        <strain evidence="10">S27</strain>
    </source>
</reference>
<accession>A0A370MWN0</accession>
<dbReference type="InterPro" id="IPR036259">
    <property type="entry name" value="MFS_trans_sf"/>
</dbReference>
<feature type="transmembrane region" description="Helical" evidence="7">
    <location>
        <begin position="300"/>
        <end position="322"/>
    </location>
</feature>
<sequence length="509" mass="55627">MSPSSPGRLFYATIFLLVSIDFLQSGMTAFAAGPLMGELGMAPEDFSFATAVYASVAILSISMQRWFVERLGPRRFVQYTTAICAGGAVLCAISDDFSSFLAGRAVMALGGGALFTSARMMIHHALVGPARFVGIKYLVGGLALNTAAAPWLASLAVSHERWSAIYWLLAALGGLVVFLASMVLHNRPLVAQEHRSEPDLWPQIILVGGSFLMLYALQRFYYDFYGNVLLIGMVMALAVVGLMFYGHTQHVGDNPILRVRDMLNVRYVSGVALFMFIYTMLGANNYMIPMTLQRTLGFGWATVGDFEALGFAGGTLAWWVVMRTLPRHPSPRKFLVIGFFALAVFGALLSRIDGQADMWRDILPALAIYSVFLPIVMPVAAMNTFRELEYDESVFANAQQMKNMLAQIGIALGITLATLGQQWRTTAHYAVLNERVASNDPIYVEIFQKLQESLTNVTGAVPAAQMATAEVAQLLARESALLAHIDYFGLVAVLGLAGVLVTLIQRVFR</sequence>
<keyword evidence="10" id="KW-1185">Reference proteome</keyword>
<feature type="domain" description="Major facilitator superfamily (MFS) profile" evidence="8">
    <location>
        <begin position="10"/>
        <end position="509"/>
    </location>
</feature>
<keyword evidence="6 7" id="KW-0472">Membrane</keyword>
<evidence type="ECO:0000313" key="9">
    <source>
        <dbReference type="EMBL" id="RDJ97803.1"/>
    </source>
</evidence>
<evidence type="ECO:0000256" key="3">
    <source>
        <dbReference type="ARBA" id="ARBA00022475"/>
    </source>
</evidence>
<feature type="transmembrane region" description="Helical" evidence="7">
    <location>
        <begin position="101"/>
        <end position="122"/>
    </location>
</feature>